<dbReference type="RefSeq" id="WP_254420289.1">
    <property type="nucleotide sequence ID" value="NZ_BAAAJB010000001.1"/>
</dbReference>
<keyword evidence="1" id="KW-1133">Transmembrane helix</keyword>
<evidence type="ECO:0000313" key="3">
    <source>
        <dbReference type="Proteomes" id="UP001055940"/>
    </source>
</evidence>
<organism evidence="2 3">
    <name type="scientific">Nocardiopsis exhalans</name>
    <dbReference type="NCBI Taxonomy" id="163604"/>
    <lineage>
        <taxon>Bacteria</taxon>
        <taxon>Bacillati</taxon>
        <taxon>Actinomycetota</taxon>
        <taxon>Actinomycetes</taxon>
        <taxon>Streptosporangiales</taxon>
        <taxon>Nocardiopsidaceae</taxon>
        <taxon>Nocardiopsis</taxon>
    </lineage>
</organism>
<dbReference type="EMBL" id="CP099837">
    <property type="protein sequence ID" value="USY21393.1"/>
    <property type="molecule type" value="Genomic_DNA"/>
</dbReference>
<protein>
    <submittedName>
        <fullName evidence="2">Uncharacterized protein</fullName>
    </submittedName>
</protein>
<reference evidence="2" key="1">
    <citation type="submission" date="2022-06" db="EMBL/GenBank/DDBJ databases">
        <authorList>
            <person name="Ping M."/>
        </authorList>
    </citation>
    <scope>NUCLEOTIDE SEQUENCE</scope>
    <source>
        <strain evidence="2">JCM11759T</strain>
    </source>
</reference>
<name>A0ABY5DD21_9ACTN</name>
<keyword evidence="1" id="KW-0472">Membrane</keyword>
<evidence type="ECO:0000256" key="1">
    <source>
        <dbReference type="SAM" id="Phobius"/>
    </source>
</evidence>
<dbReference type="Proteomes" id="UP001055940">
    <property type="component" value="Chromosome"/>
</dbReference>
<evidence type="ECO:0000313" key="2">
    <source>
        <dbReference type="EMBL" id="USY21393.1"/>
    </source>
</evidence>
<feature type="transmembrane region" description="Helical" evidence="1">
    <location>
        <begin position="38"/>
        <end position="57"/>
    </location>
</feature>
<feature type="transmembrane region" description="Helical" evidence="1">
    <location>
        <begin position="6"/>
        <end position="26"/>
    </location>
</feature>
<keyword evidence="1" id="KW-0812">Transmembrane</keyword>
<sequence length="132" mass="14323">MLTLRPSLFFGTLLMIGLVVLLVWIVRRNWGPTRRAPVYASFTGVVLLLVILTLPPVAYRSAEGNLRCAPVLVAGHPFTTSDAGWDRGARVLADEHLVRELCGQARTQRLGVGLLVAVPTAAAIAVAWRRSP</sequence>
<feature type="transmembrane region" description="Helical" evidence="1">
    <location>
        <begin position="110"/>
        <end position="128"/>
    </location>
</feature>
<accession>A0ABY5DD21</accession>
<keyword evidence="3" id="KW-1185">Reference proteome</keyword>
<gene>
    <name evidence="2" type="ORF">NE857_07210</name>
</gene>
<proteinExistence type="predicted"/>